<evidence type="ECO:0000313" key="1">
    <source>
        <dbReference type="EMBL" id="KAK0658399.1"/>
    </source>
</evidence>
<sequence>MPPPTNHTLALITIGQSPRHDYAPDLPSLLPPRTRLVQHGALDALSLADVRAQLSPTPDEAGAGRQVLVSRMRDGTEVKMDAARLEPLIEACVRRVAAAAAAAAATAATRRKGAEGAKEEGDDDEEAVDAILLLCTGDVPAFGAELDVPVVVPQDAVRRFMEEKGEGRKGAWKLVLVSPEERQVQAARGRWEGVGGCEVLGAAAATPYGDASTGEVMKVAEWIRGLTGNEKERVLVYLDCMGYTLEHKRMVEGVVGGKVEVVVPREVVFRAVGRLFGEE</sequence>
<evidence type="ECO:0000313" key="2">
    <source>
        <dbReference type="Proteomes" id="UP001175001"/>
    </source>
</evidence>
<accession>A0AA40D2Z2</accession>
<dbReference type="InterPro" id="IPR010843">
    <property type="entry name" value="Uncharacterised_AroM"/>
</dbReference>
<name>A0AA40D2Z2_9PEZI</name>
<comment type="caution">
    <text evidence="1">The sequence shown here is derived from an EMBL/GenBank/DDBJ whole genome shotgun (WGS) entry which is preliminary data.</text>
</comment>
<organism evidence="1 2">
    <name type="scientific">Lasiodiplodia hormozganensis</name>
    <dbReference type="NCBI Taxonomy" id="869390"/>
    <lineage>
        <taxon>Eukaryota</taxon>
        <taxon>Fungi</taxon>
        <taxon>Dikarya</taxon>
        <taxon>Ascomycota</taxon>
        <taxon>Pezizomycotina</taxon>
        <taxon>Dothideomycetes</taxon>
        <taxon>Dothideomycetes incertae sedis</taxon>
        <taxon>Botryosphaeriales</taxon>
        <taxon>Botryosphaeriaceae</taxon>
        <taxon>Lasiodiplodia</taxon>
    </lineage>
</organism>
<dbReference type="AlphaFoldDB" id="A0AA40D2Z2"/>
<dbReference type="Pfam" id="PF07302">
    <property type="entry name" value="AroM"/>
    <property type="match status" value="2"/>
</dbReference>
<dbReference type="Proteomes" id="UP001175001">
    <property type="component" value="Unassembled WGS sequence"/>
</dbReference>
<protein>
    <recommendedName>
        <fullName evidence="3">AroM protein</fullName>
    </recommendedName>
</protein>
<gene>
    <name evidence="1" type="ORF">DIS24_g4800</name>
</gene>
<proteinExistence type="predicted"/>
<reference evidence="1" key="1">
    <citation type="submission" date="2023-06" db="EMBL/GenBank/DDBJ databases">
        <title>Multi-omics analyses reveal the molecular pathogenesis toolkit of Lasiodiplodia hormozganensis, a cross-kingdom pathogen.</title>
        <authorList>
            <person name="Felix C."/>
            <person name="Meneses R."/>
            <person name="Goncalves M.F.M."/>
            <person name="Tilleman L."/>
            <person name="Duarte A.S."/>
            <person name="Jorrin-Novo J.V."/>
            <person name="Van De Peer Y."/>
            <person name="Deforce D."/>
            <person name="Van Nieuwerburgh F."/>
            <person name="Esteves A.C."/>
            <person name="Alves A."/>
        </authorList>
    </citation>
    <scope>NUCLEOTIDE SEQUENCE</scope>
    <source>
        <strain evidence="1">CBS 339.90</strain>
    </source>
</reference>
<evidence type="ECO:0008006" key="3">
    <source>
        <dbReference type="Google" id="ProtNLM"/>
    </source>
</evidence>
<dbReference type="EMBL" id="JAUJDW010000018">
    <property type="protein sequence ID" value="KAK0658399.1"/>
    <property type="molecule type" value="Genomic_DNA"/>
</dbReference>
<keyword evidence="2" id="KW-1185">Reference proteome</keyword>